<dbReference type="EC" id="2.7.7.7" evidence="15"/>
<keyword evidence="4 15" id="KW-0808">Transferase</keyword>
<dbReference type="STRING" id="456320.Mvol_1418"/>
<keyword evidence="7 15" id="KW-0540">Nuclease</keyword>
<evidence type="ECO:0000256" key="13">
    <source>
        <dbReference type="ARBA" id="ARBA00024817"/>
    </source>
</evidence>
<evidence type="ECO:0000256" key="11">
    <source>
        <dbReference type="ARBA" id="ARBA00023125"/>
    </source>
</evidence>
<evidence type="ECO:0000256" key="6">
    <source>
        <dbReference type="ARBA" id="ARBA00022705"/>
    </source>
</evidence>
<dbReference type="CDD" id="cd04490">
    <property type="entry name" value="PolII_SU_OBF"/>
    <property type="match status" value="1"/>
</dbReference>
<dbReference type="InterPro" id="IPR007185">
    <property type="entry name" value="DNA_pol_a/d/e_bsu"/>
</dbReference>
<dbReference type="InterPro" id="IPR011149">
    <property type="entry name" value="Pol2_small_arc"/>
</dbReference>
<keyword evidence="18" id="KW-1185">Reference proteome</keyword>
<evidence type="ECO:0000256" key="4">
    <source>
        <dbReference type="ARBA" id="ARBA00022679"/>
    </source>
</evidence>
<dbReference type="FunFam" id="3.60.21.50:FF:000003">
    <property type="entry name" value="DNA polymerase II small subunit"/>
    <property type="match status" value="1"/>
</dbReference>
<dbReference type="InterPro" id="IPR024826">
    <property type="entry name" value="DNA_pol_delta/II_ssu"/>
</dbReference>
<evidence type="ECO:0000256" key="8">
    <source>
        <dbReference type="ARBA" id="ARBA00022801"/>
    </source>
</evidence>
<dbReference type="GO" id="GO:0008310">
    <property type="term" value="F:single-stranded DNA 3'-5' DNA exonuclease activity"/>
    <property type="evidence" value="ECO:0007669"/>
    <property type="project" value="UniProtKB-EC"/>
</dbReference>
<name>D7DQE7_METV3</name>
<dbReference type="PANTHER" id="PTHR10416:SF0">
    <property type="entry name" value="DNA POLYMERASE DELTA SUBUNIT 2"/>
    <property type="match status" value="1"/>
</dbReference>
<dbReference type="InterPro" id="IPR029052">
    <property type="entry name" value="Metallo-depent_PP-like"/>
</dbReference>
<accession>D7DQE7</accession>
<dbReference type="PANTHER" id="PTHR10416">
    <property type="entry name" value="DNA POLYMERASE DELTA SUBUNIT 2"/>
    <property type="match status" value="1"/>
</dbReference>
<dbReference type="FunCoup" id="D7DQE7">
    <property type="interactions" value="13"/>
</dbReference>
<evidence type="ECO:0000256" key="12">
    <source>
        <dbReference type="ARBA" id="ARBA00023268"/>
    </source>
</evidence>
<dbReference type="HAMAP" id="MF_00325">
    <property type="entry name" value="DNApol_II_A_arch"/>
    <property type="match status" value="1"/>
</dbReference>
<feature type="domain" description="DNA polymerase alpha/delta/epsilon subunit B" evidence="16">
    <location>
        <begin position="353"/>
        <end position="554"/>
    </location>
</feature>
<evidence type="ECO:0000256" key="1">
    <source>
        <dbReference type="ARBA" id="ARBA00000563"/>
    </source>
</evidence>
<protein>
    <recommendedName>
        <fullName evidence="15">DNA polymerase II small subunit</fullName>
        <shortName evidence="15">Pol II</shortName>
        <ecNumber evidence="15">2.7.7.7</ecNumber>
    </recommendedName>
    <alternativeName>
        <fullName evidence="15">Exodeoxyribonuclease small subunit</fullName>
        <ecNumber evidence="15">3.1.11.1</ecNumber>
    </alternativeName>
</protein>
<comment type="function">
    <text evidence="13 15">Possesses two activities: a DNA synthesis (polymerase) and an exonucleolytic activity that degrades single-stranded DNA in the 3' to 5' direction. Has a template-primer preference which is characteristic of a replicative DNA polymerase.</text>
</comment>
<dbReference type="Proteomes" id="UP000007722">
    <property type="component" value="Chromosome"/>
</dbReference>
<dbReference type="GO" id="GO:0006308">
    <property type="term" value="P:DNA catabolic process"/>
    <property type="evidence" value="ECO:0007669"/>
    <property type="project" value="UniProtKB-UniRule"/>
</dbReference>
<dbReference type="CDD" id="cd07386">
    <property type="entry name" value="MPP_DNA_pol_II_small_archeal_C"/>
    <property type="match status" value="1"/>
</dbReference>
<keyword evidence="10 15" id="KW-0239">DNA-directed DNA polymerase</keyword>
<keyword evidence="9 15" id="KW-0269">Exonuclease</keyword>
<dbReference type="Gene3D" id="3.60.21.50">
    <property type="match status" value="1"/>
</dbReference>
<dbReference type="SUPFAM" id="SSF56300">
    <property type="entry name" value="Metallo-dependent phosphatases"/>
    <property type="match status" value="1"/>
</dbReference>
<dbReference type="EMBL" id="CP002057">
    <property type="protein sequence ID" value="ADI37074.1"/>
    <property type="molecule type" value="Genomic_DNA"/>
</dbReference>
<dbReference type="PIRSF" id="PIRSF000803">
    <property type="entry name" value="Arc_Pol2_small"/>
    <property type="match status" value="1"/>
</dbReference>
<evidence type="ECO:0000256" key="14">
    <source>
        <dbReference type="ARBA" id="ARBA00049244"/>
    </source>
</evidence>
<comment type="subunit">
    <text evidence="3 15">Heterodimer of a large subunit and a small subunit.</text>
</comment>
<comment type="similarity">
    <text evidence="2 15">Belongs to the DNA polymerase delta/II small subunit family.</text>
</comment>
<keyword evidence="8 15" id="KW-0378">Hydrolase</keyword>
<dbReference type="GO" id="GO:0006271">
    <property type="term" value="P:DNA strand elongation involved in DNA replication"/>
    <property type="evidence" value="ECO:0007669"/>
    <property type="project" value="TreeGrafter"/>
</dbReference>
<comment type="catalytic activity">
    <reaction evidence="1 15">
        <text>Exonucleolytic cleavage in the 3'- to 5'-direction to yield nucleoside 5'-phosphates.</text>
        <dbReference type="EC" id="3.1.11.1"/>
    </reaction>
</comment>
<organism evidence="17 18">
    <name type="scientific">Methanococcus voltae (strain ATCC BAA-1334 / A3)</name>
    <dbReference type="NCBI Taxonomy" id="456320"/>
    <lineage>
        <taxon>Archaea</taxon>
        <taxon>Methanobacteriati</taxon>
        <taxon>Methanobacteriota</taxon>
        <taxon>Methanomada group</taxon>
        <taxon>Methanococci</taxon>
        <taxon>Methanococcales</taxon>
        <taxon>Methanococcaceae</taxon>
        <taxon>Methanococcus</taxon>
    </lineage>
</organism>
<dbReference type="eggNOG" id="arCOG04455">
    <property type="taxonomic scope" value="Archaea"/>
</dbReference>
<evidence type="ECO:0000313" key="18">
    <source>
        <dbReference type="Proteomes" id="UP000007722"/>
    </source>
</evidence>
<evidence type="ECO:0000256" key="2">
    <source>
        <dbReference type="ARBA" id="ARBA00006035"/>
    </source>
</evidence>
<gene>
    <name evidence="15" type="primary">polB</name>
    <name evidence="17" type="ordered locus">Mvol_1418</name>
</gene>
<dbReference type="KEGG" id="mvo:Mvol_1418"/>
<proteinExistence type="inferred from homology"/>
<evidence type="ECO:0000256" key="9">
    <source>
        <dbReference type="ARBA" id="ARBA00022839"/>
    </source>
</evidence>
<dbReference type="GO" id="GO:0042575">
    <property type="term" value="C:DNA polymerase complex"/>
    <property type="evidence" value="ECO:0007669"/>
    <property type="project" value="TreeGrafter"/>
</dbReference>
<evidence type="ECO:0000259" key="16">
    <source>
        <dbReference type="Pfam" id="PF04042"/>
    </source>
</evidence>
<dbReference type="EC" id="3.1.11.1" evidence="15"/>
<keyword evidence="12 15" id="KW-0511">Multifunctional enzyme</keyword>
<dbReference type="GO" id="GO:0003677">
    <property type="term" value="F:DNA binding"/>
    <property type="evidence" value="ECO:0007669"/>
    <property type="project" value="UniProtKB-UniRule"/>
</dbReference>
<comment type="catalytic activity">
    <reaction evidence="14 15">
        <text>DNA(n) + a 2'-deoxyribonucleoside 5'-triphosphate = DNA(n+1) + diphosphate</text>
        <dbReference type="Rhea" id="RHEA:22508"/>
        <dbReference type="Rhea" id="RHEA-COMP:17339"/>
        <dbReference type="Rhea" id="RHEA-COMP:17340"/>
        <dbReference type="ChEBI" id="CHEBI:33019"/>
        <dbReference type="ChEBI" id="CHEBI:61560"/>
        <dbReference type="ChEBI" id="CHEBI:173112"/>
        <dbReference type="EC" id="2.7.7.7"/>
    </reaction>
</comment>
<evidence type="ECO:0000313" key="17">
    <source>
        <dbReference type="EMBL" id="ADI37074.1"/>
    </source>
</evidence>
<evidence type="ECO:0000256" key="3">
    <source>
        <dbReference type="ARBA" id="ARBA00011315"/>
    </source>
</evidence>
<dbReference type="NCBIfam" id="NF003119">
    <property type="entry name" value="PRK04036.1-4"/>
    <property type="match status" value="1"/>
</dbReference>
<keyword evidence="6 15" id="KW-0235">DNA replication</keyword>
<evidence type="ECO:0000256" key="15">
    <source>
        <dbReference type="HAMAP-Rule" id="MF_00325"/>
    </source>
</evidence>
<dbReference type="GO" id="GO:0003887">
    <property type="term" value="F:DNA-directed DNA polymerase activity"/>
    <property type="evidence" value="ECO:0007669"/>
    <property type="project" value="UniProtKB-UniRule"/>
</dbReference>
<evidence type="ECO:0000256" key="5">
    <source>
        <dbReference type="ARBA" id="ARBA00022695"/>
    </source>
</evidence>
<dbReference type="InParanoid" id="D7DQE7"/>
<dbReference type="HOGENOM" id="CLU_027850_1_0_2"/>
<dbReference type="NCBIfam" id="NF003118">
    <property type="entry name" value="PRK04036.1-3"/>
    <property type="match status" value="1"/>
</dbReference>
<keyword evidence="5 15" id="KW-0548">Nucleotidyltransferase</keyword>
<evidence type="ECO:0000256" key="7">
    <source>
        <dbReference type="ARBA" id="ARBA00022722"/>
    </source>
</evidence>
<dbReference type="AlphaFoldDB" id="D7DQE7"/>
<sequence length="619" mass="70922">MGPIMDIIKLLLDLEILVSPTCYNRLKSFKKPDLENLISKISKFKNSKKDFILLDNHFMDSFLNNDVNDLIIEYANFDFIKYYIGNNKEVQNQEIMSKLDKKLSEEYALIDSEIKSEKSIESKNTKEIASNEKSLTNLENLEKNDKINLDLKEGTNNDEEKSEADIQRDLKLANRLERFEKIKSIRKSINSSFKFDSKDIETQVKVYEDTDVTGNSTCEGTLDDFITYFRDRYETLKTIIERKYQKKSYPLNKAYTKKNEKIFLVGIISDVNTTKNGHKMVEIEDQKGDFKVLIMKNKIDNKEIFGDILLDEIMGFEGTVSNDGRLMFVDKTYRPDVDVKPAKKIDEEIYTAFLSDVHVGSHEFMAKTFEKFIRFLNGEVGNSKEQNIASKLKYVSIAGDLVDGVGIYPGQEEDLYEVDIVSQYEEVANYIAQVPEHIHFVIGPGNHDALRPAEPQPTFTQEIRDLFPKENVTFVSNPCSVNIHGLDYLLYHGRSFDDVIGQISEAQYTNPCSIMQELLKRRHLCPTYGGRCPIAPEVRDYLVIDKKPDIFHTGHIHINGCGNYKGTIMVNSGTFQEQTSFQKKMGISPTPAIVPIMDMSNMGKIVHEWDNGALNSKIM</sequence>
<reference evidence="17 18" key="1">
    <citation type="submission" date="2010-05" db="EMBL/GenBank/DDBJ databases">
        <title>Complete sequence of Methanococcus voltae A3.</title>
        <authorList>
            <consortium name="US DOE Joint Genome Institute"/>
            <person name="Lucas S."/>
            <person name="Copeland A."/>
            <person name="Lapidus A."/>
            <person name="Cheng J.-F."/>
            <person name="Bruce D."/>
            <person name="Goodwin L."/>
            <person name="Pitluck S."/>
            <person name="Lowry S."/>
            <person name="Clum A."/>
            <person name="Land M."/>
            <person name="Hauser L."/>
            <person name="Kyrpides N."/>
            <person name="Mikhailova N."/>
            <person name="Whitman W.B."/>
            <person name="Woyke T."/>
        </authorList>
    </citation>
    <scope>NUCLEOTIDE SEQUENCE [LARGE SCALE GENOMIC DNA]</scope>
    <source>
        <strain evidence="18">ATCC BAA-1334 / A3</strain>
    </source>
</reference>
<dbReference type="Pfam" id="PF04042">
    <property type="entry name" value="DNA_pol_E_B"/>
    <property type="match status" value="1"/>
</dbReference>
<keyword evidence="11 15" id="KW-0238">DNA-binding</keyword>
<evidence type="ECO:0000256" key="10">
    <source>
        <dbReference type="ARBA" id="ARBA00022932"/>
    </source>
</evidence>